<name>L8JRQ3_9BACT</name>
<accession>L8JRQ3</accession>
<keyword evidence="12" id="KW-1185">Reference proteome</keyword>
<evidence type="ECO:0000313" key="12">
    <source>
        <dbReference type="Proteomes" id="UP000011135"/>
    </source>
</evidence>
<dbReference type="RefSeq" id="WP_009580667.1">
    <property type="nucleotide sequence ID" value="NZ_AMZN01000048.1"/>
</dbReference>
<evidence type="ECO:0000256" key="5">
    <source>
        <dbReference type="ARBA" id="ARBA00022605"/>
    </source>
</evidence>
<keyword evidence="8 9" id="KW-0413">Isomerase</keyword>
<dbReference type="PANTHER" id="PTHR42894">
    <property type="entry name" value="N-(5'-PHOSPHORIBOSYL)ANTHRANILATE ISOMERASE"/>
    <property type="match status" value="1"/>
</dbReference>
<dbReference type="GO" id="GO:0004640">
    <property type="term" value="F:phosphoribosylanthranilate isomerase activity"/>
    <property type="evidence" value="ECO:0007669"/>
    <property type="project" value="UniProtKB-UniRule"/>
</dbReference>
<proteinExistence type="inferred from homology"/>
<organism evidence="11 12">
    <name type="scientific">Fulvivirga imtechensis AK7</name>
    <dbReference type="NCBI Taxonomy" id="1237149"/>
    <lineage>
        <taxon>Bacteria</taxon>
        <taxon>Pseudomonadati</taxon>
        <taxon>Bacteroidota</taxon>
        <taxon>Cytophagia</taxon>
        <taxon>Cytophagales</taxon>
        <taxon>Fulvivirgaceae</taxon>
        <taxon>Fulvivirga</taxon>
    </lineage>
</organism>
<sequence>MPKLNNIRLKICGLRDNISEVVDLQPDYAGFIFYDRSPRCMATRVAAEQVKAIPDTVAKVGVFVNQSLGEVCSTVKEFDLQYVQLHGVENVNYCKRLHAEEVKIIKVFSGNEDLNEQLLDQYAPFIDFYLFDTRTDKPGGTGEKFNWEKLRHFDLQKPVFLSGGIDLDNIGEIESLDFGLHAIDVNSRFEVEPGLKNIDLLKKLKNKMKSVLQKEKH</sequence>
<dbReference type="OrthoDB" id="9786954at2"/>
<comment type="pathway">
    <text evidence="2 9">Amino-acid biosynthesis; L-tryptophan biosynthesis; L-tryptophan from chorismate: step 3/5.</text>
</comment>
<dbReference type="InterPro" id="IPR011060">
    <property type="entry name" value="RibuloseP-bd_barrel"/>
</dbReference>
<dbReference type="EC" id="5.3.1.24" evidence="3 9"/>
<dbReference type="PATRIC" id="fig|1237149.3.peg.3064"/>
<dbReference type="CDD" id="cd00405">
    <property type="entry name" value="PRAI"/>
    <property type="match status" value="1"/>
</dbReference>
<evidence type="ECO:0000256" key="6">
    <source>
        <dbReference type="ARBA" id="ARBA00022822"/>
    </source>
</evidence>
<evidence type="ECO:0000256" key="1">
    <source>
        <dbReference type="ARBA" id="ARBA00001164"/>
    </source>
</evidence>
<evidence type="ECO:0000256" key="2">
    <source>
        <dbReference type="ARBA" id="ARBA00004664"/>
    </source>
</evidence>
<dbReference type="UniPathway" id="UPA00035">
    <property type="reaction ID" value="UER00042"/>
</dbReference>
<keyword evidence="7 9" id="KW-0057">Aromatic amino acid biosynthesis</keyword>
<dbReference type="InterPro" id="IPR013785">
    <property type="entry name" value="Aldolase_TIM"/>
</dbReference>
<reference evidence="11 12" key="1">
    <citation type="submission" date="2012-12" db="EMBL/GenBank/DDBJ databases">
        <title>Genome assembly of Fulvivirga imtechensis AK7.</title>
        <authorList>
            <person name="Nupur N."/>
            <person name="Khatri I."/>
            <person name="Kumar R."/>
            <person name="Subramanian S."/>
            <person name="Pinnaka A."/>
        </authorList>
    </citation>
    <scope>NUCLEOTIDE SEQUENCE [LARGE SCALE GENOMIC DNA]</scope>
    <source>
        <strain evidence="11 12">AK7</strain>
    </source>
</reference>
<evidence type="ECO:0000256" key="9">
    <source>
        <dbReference type="HAMAP-Rule" id="MF_00135"/>
    </source>
</evidence>
<keyword evidence="5 9" id="KW-0028">Amino-acid biosynthesis</keyword>
<feature type="domain" description="N-(5'phosphoribosyl) anthranilate isomerase (PRAI)" evidence="10">
    <location>
        <begin position="10"/>
        <end position="204"/>
    </location>
</feature>
<evidence type="ECO:0000313" key="11">
    <source>
        <dbReference type="EMBL" id="ELR70868.1"/>
    </source>
</evidence>
<dbReference type="Gene3D" id="3.20.20.70">
    <property type="entry name" value="Aldolase class I"/>
    <property type="match status" value="1"/>
</dbReference>
<keyword evidence="6 9" id="KW-0822">Tryptophan biosynthesis</keyword>
<evidence type="ECO:0000256" key="7">
    <source>
        <dbReference type="ARBA" id="ARBA00023141"/>
    </source>
</evidence>
<evidence type="ECO:0000256" key="8">
    <source>
        <dbReference type="ARBA" id="ARBA00023235"/>
    </source>
</evidence>
<dbReference type="SUPFAM" id="SSF51366">
    <property type="entry name" value="Ribulose-phoshate binding barrel"/>
    <property type="match status" value="1"/>
</dbReference>
<dbReference type="Proteomes" id="UP000011135">
    <property type="component" value="Unassembled WGS sequence"/>
</dbReference>
<comment type="similarity">
    <text evidence="9">Belongs to the TrpF family.</text>
</comment>
<dbReference type="Pfam" id="PF00697">
    <property type="entry name" value="PRAI"/>
    <property type="match status" value="1"/>
</dbReference>
<dbReference type="HAMAP" id="MF_00135">
    <property type="entry name" value="PRAI"/>
    <property type="match status" value="1"/>
</dbReference>
<gene>
    <name evidence="9" type="primary">trpF</name>
    <name evidence="11" type="ORF">C900_03303</name>
</gene>
<evidence type="ECO:0000259" key="10">
    <source>
        <dbReference type="Pfam" id="PF00697"/>
    </source>
</evidence>
<dbReference type="InterPro" id="IPR044643">
    <property type="entry name" value="TrpF_fam"/>
</dbReference>
<dbReference type="InterPro" id="IPR001240">
    <property type="entry name" value="PRAI_dom"/>
</dbReference>
<dbReference type="GO" id="GO:0000162">
    <property type="term" value="P:L-tryptophan biosynthetic process"/>
    <property type="evidence" value="ECO:0007669"/>
    <property type="project" value="UniProtKB-UniRule"/>
</dbReference>
<dbReference type="PANTHER" id="PTHR42894:SF1">
    <property type="entry name" value="N-(5'-PHOSPHORIBOSYL)ANTHRANILATE ISOMERASE"/>
    <property type="match status" value="1"/>
</dbReference>
<dbReference type="eggNOG" id="COG0135">
    <property type="taxonomic scope" value="Bacteria"/>
</dbReference>
<comment type="catalytic activity">
    <reaction evidence="1 9">
        <text>N-(5-phospho-beta-D-ribosyl)anthranilate = 1-(2-carboxyphenylamino)-1-deoxy-D-ribulose 5-phosphate</text>
        <dbReference type="Rhea" id="RHEA:21540"/>
        <dbReference type="ChEBI" id="CHEBI:18277"/>
        <dbReference type="ChEBI" id="CHEBI:58613"/>
        <dbReference type="EC" id="5.3.1.24"/>
    </reaction>
</comment>
<dbReference type="STRING" id="1237149.C900_03303"/>
<evidence type="ECO:0000256" key="4">
    <source>
        <dbReference type="ARBA" id="ARBA00022272"/>
    </source>
</evidence>
<protein>
    <recommendedName>
        <fullName evidence="4 9">N-(5'-phosphoribosyl)anthranilate isomerase</fullName>
        <shortName evidence="9">PRAI</shortName>
        <ecNumber evidence="3 9">5.3.1.24</ecNumber>
    </recommendedName>
</protein>
<dbReference type="EMBL" id="AMZN01000048">
    <property type="protein sequence ID" value="ELR70868.1"/>
    <property type="molecule type" value="Genomic_DNA"/>
</dbReference>
<comment type="caution">
    <text evidence="11">The sequence shown here is derived from an EMBL/GenBank/DDBJ whole genome shotgun (WGS) entry which is preliminary data.</text>
</comment>
<dbReference type="AlphaFoldDB" id="L8JRQ3"/>
<evidence type="ECO:0000256" key="3">
    <source>
        <dbReference type="ARBA" id="ARBA00012572"/>
    </source>
</evidence>